<dbReference type="AlphaFoldDB" id="A0A8H6S4U1"/>
<evidence type="ECO:0000313" key="2">
    <source>
        <dbReference type="Proteomes" id="UP000636479"/>
    </source>
</evidence>
<organism evidence="1 2">
    <name type="scientific">Mycena indigotica</name>
    <dbReference type="NCBI Taxonomy" id="2126181"/>
    <lineage>
        <taxon>Eukaryota</taxon>
        <taxon>Fungi</taxon>
        <taxon>Dikarya</taxon>
        <taxon>Basidiomycota</taxon>
        <taxon>Agaricomycotina</taxon>
        <taxon>Agaricomycetes</taxon>
        <taxon>Agaricomycetidae</taxon>
        <taxon>Agaricales</taxon>
        <taxon>Marasmiineae</taxon>
        <taxon>Mycenaceae</taxon>
        <taxon>Mycena</taxon>
    </lineage>
</organism>
<protein>
    <recommendedName>
        <fullName evidence="3">F-box domain-containing protein</fullName>
    </recommendedName>
</protein>
<reference evidence="1" key="1">
    <citation type="submission" date="2020-05" db="EMBL/GenBank/DDBJ databases">
        <title>Mycena genomes resolve the evolution of fungal bioluminescence.</title>
        <authorList>
            <person name="Tsai I.J."/>
        </authorList>
    </citation>
    <scope>NUCLEOTIDE SEQUENCE</scope>
    <source>
        <strain evidence="1">171206Taipei</strain>
    </source>
</reference>
<proteinExistence type="predicted"/>
<comment type="caution">
    <text evidence="1">The sequence shown here is derived from an EMBL/GenBank/DDBJ whole genome shotgun (WGS) entry which is preliminary data.</text>
</comment>
<sequence length="424" mass="47007">MPALWSALLWSRRDSRRVSKLTFTASAPAVPTVPQLPLELHFFIIDHFRPDSAELQSCSLVSLAWAAHIQSLRFRRICVRPRTVLRFLDVLLDNPRLGEFVTVLDVREGATRHVTPPSALAALFPVLHCLPQLHTLGISHKNVEIGLEMLLQQTGVCTRVTTLRLRFCRFETPDALYRFIGAFRLLRSLEVFQCDTGQTTPHPLAPTMRQAASYCFDLASLALGTYPQTPLIQWLTTDDISLSVDRLRILSFGNDASSFNALLAKIGSGLKSLEVPGPHTRRRGSTAEDTPLDLRPCCALSTLTFSERSPSQTSKTVLATLAQLRANGAQNSLTTLSFDVALSTPYKDVPWEEVELAILGLGNNARFPRLQAVVFHLSAAMVPRRPVGYVTAYREAVLFLEDKMAALKAKGSLQFVEEDDDESA</sequence>
<name>A0A8H6S4U1_9AGAR</name>
<dbReference type="Proteomes" id="UP000636479">
    <property type="component" value="Unassembled WGS sequence"/>
</dbReference>
<dbReference type="RefSeq" id="XP_037214788.1">
    <property type="nucleotide sequence ID" value="XM_037368820.1"/>
</dbReference>
<dbReference type="GeneID" id="59351336"/>
<gene>
    <name evidence="1" type="ORF">MIND_01232200</name>
</gene>
<dbReference type="OrthoDB" id="3017564at2759"/>
<dbReference type="Gene3D" id="3.80.10.10">
    <property type="entry name" value="Ribonuclease Inhibitor"/>
    <property type="match status" value="1"/>
</dbReference>
<dbReference type="InterPro" id="IPR032675">
    <property type="entry name" value="LRR_dom_sf"/>
</dbReference>
<evidence type="ECO:0008006" key="3">
    <source>
        <dbReference type="Google" id="ProtNLM"/>
    </source>
</evidence>
<dbReference type="SUPFAM" id="SSF52047">
    <property type="entry name" value="RNI-like"/>
    <property type="match status" value="1"/>
</dbReference>
<accession>A0A8H6S4U1</accession>
<evidence type="ECO:0000313" key="1">
    <source>
        <dbReference type="EMBL" id="KAF7292061.1"/>
    </source>
</evidence>
<keyword evidence="2" id="KW-1185">Reference proteome</keyword>
<dbReference type="EMBL" id="JACAZF010000012">
    <property type="protein sequence ID" value="KAF7292061.1"/>
    <property type="molecule type" value="Genomic_DNA"/>
</dbReference>